<dbReference type="EMBL" id="VCGU01000458">
    <property type="protein sequence ID" value="TRY63889.1"/>
    <property type="molecule type" value="Genomic_DNA"/>
</dbReference>
<reference evidence="2 3" key="1">
    <citation type="journal article" date="2018" name="Nat. Ecol. Evol.">
        <title>Genomic signatures of mitonuclear coevolution across populations of Tigriopus californicus.</title>
        <authorList>
            <person name="Barreto F.S."/>
            <person name="Watson E.T."/>
            <person name="Lima T.G."/>
            <person name="Willett C.S."/>
            <person name="Edmands S."/>
            <person name="Li W."/>
            <person name="Burton R.S."/>
        </authorList>
    </citation>
    <scope>NUCLEOTIDE SEQUENCE [LARGE SCALE GENOMIC DNA]</scope>
    <source>
        <strain evidence="2 3">San Diego</strain>
    </source>
</reference>
<gene>
    <name evidence="2" type="ORF">TCAL_15245</name>
</gene>
<keyword evidence="3" id="KW-1185">Reference proteome</keyword>
<comment type="caution">
    <text evidence="2">The sequence shown here is derived from an EMBL/GenBank/DDBJ whole genome shotgun (WGS) entry which is preliminary data.</text>
</comment>
<evidence type="ECO:0000313" key="2">
    <source>
        <dbReference type="EMBL" id="TRY63889.1"/>
    </source>
</evidence>
<name>A0A553NEU3_TIGCA</name>
<protein>
    <submittedName>
        <fullName evidence="2">Uncharacterized protein</fullName>
    </submittedName>
</protein>
<dbReference type="Proteomes" id="UP000318571">
    <property type="component" value="Chromosome 10"/>
</dbReference>
<organism evidence="2 3">
    <name type="scientific">Tigriopus californicus</name>
    <name type="common">Marine copepod</name>
    <dbReference type="NCBI Taxonomy" id="6832"/>
    <lineage>
        <taxon>Eukaryota</taxon>
        <taxon>Metazoa</taxon>
        <taxon>Ecdysozoa</taxon>
        <taxon>Arthropoda</taxon>
        <taxon>Crustacea</taxon>
        <taxon>Multicrustacea</taxon>
        <taxon>Hexanauplia</taxon>
        <taxon>Copepoda</taxon>
        <taxon>Harpacticoida</taxon>
        <taxon>Harpacticidae</taxon>
        <taxon>Tigriopus</taxon>
    </lineage>
</organism>
<feature type="compositionally biased region" description="Low complexity" evidence="1">
    <location>
        <begin position="331"/>
        <end position="359"/>
    </location>
</feature>
<accession>A0A553NEU3</accession>
<proteinExistence type="predicted"/>
<sequence>MYEFQVPWANSKQALIPQPRNECSSPSYTLNLTSGKDVQAVEIQDFFVEGVSATGKVYPRNVIDATNGQATVELHYAFTLDSAEKLTNASIYINDEEAIKIWYNITTPVAFPPLEGFGRDMGWKYNKNGAGVIVISYPKPFLHGQYKLEVNALNMDTQEPWITRKIIFVKYFSNCTRLDGIAQIISPCTFDLKLKCDHPVYPLSNFKALMYLTSGSDNTFAMIIPVDAVTLRERDDDRYDATVAYQHQLSKYAPLDLVFRSELYQEDKIENFIVQPLIKGASCNGEGSSPDPTAYQFLVPVTFYPTQTEFTAESFKTITKPGTPELPDNYSSTSTPLSLTTSTTNDPVSESSGSSHGVSVSSRPVLIRTSALCFIVAHLSANRAQV</sequence>
<feature type="region of interest" description="Disordered" evidence="1">
    <location>
        <begin position="318"/>
        <end position="359"/>
    </location>
</feature>
<evidence type="ECO:0000256" key="1">
    <source>
        <dbReference type="SAM" id="MobiDB-lite"/>
    </source>
</evidence>
<dbReference type="AlphaFoldDB" id="A0A553NEU3"/>
<evidence type="ECO:0000313" key="3">
    <source>
        <dbReference type="Proteomes" id="UP000318571"/>
    </source>
</evidence>